<dbReference type="Pfam" id="PF09587">
    <property type="entry name" value="PGA_cap"/>
    <property type="match status" value="1"/>
</dbReference>
<dbReference type="PANTHER" id="PTHR33393">
    <property type="entry name" value="POLYGLUTAMINE SYNTHESIS ACCESSORY PROTEIN RV0574C-RELATED"/>
    <property type="match status" value="1"/>
</dbReference>
<name>A0A1J5PET7_9ZZZZ</name>
<dbReference type="SMART" id="SM00854">
    <property type="entry name" value="PGA_cap"/>
    <property type="match status" value="1"/>
</dbReference>
<dbReference type="InterPro" id="IPR052169">
    <property type="entry name" value="CW_Biosynth-Accessory"/>
</dbReference>
<reference evidence="3" key="1">
    <citation type="submission" date="2016-10" db="EMBL/GenBank/DDBJ databases">
        <title>Sequence of Gallionella enrichment culture.</title>
        <authorList>
            <person name="Poehlein A."/>
            <person name="Muehling M."/>
            <person name="Daniel R."/>
        </authorList>
    </citation>
    <scope>NUCLEOTIDE SEQUENCE</scope>
</reference>
<feature type="domain" description="Capsule synthesis protein CapA" evidence="2">
    <location>
        <begin position="1"/>
        <end position="115"/>
    </location>
</feature>
<accession>A0A1J5PET7</accession>
<organism evidence="3">
    <name type="scientific">mine drainage metagenome</name>
    <dbReference type="NCBI Taxonomy" id="410659"/>
    <lineage>
        <taxon>unclassified sequences</taxon>
        <taxon>metagenomes</taxon>
        <taxon>ecological metagenomes</taxon>
    </lineage>
</organism>
<protein>
    <submittedName>
        <fullName evidence="3">Capsule biosynthesis protein CapA</fullName>
    </submittedName>
</protein>
<dbReference type="SUPFAM" id="SSF56300">
    <property type="entry name" value="Metallo-dependent phosphatases"/>
    <property type="match status" value="1"/>
</dbReference>
<comment type="similarity">
    <text evidence="1">Belongs to the CapA family.</text>
</comment>
<evidence type="ECO:0000313" key="3">
    <source>
        <dbReference type="EMBL" id="OIQ69894.1"/>
    </source>
</evidence>
<dbReference type="EMBL" id="MLJW01004478">
    <property type="protein sequence ID" value="OIQ69894.1"/>
    <property type="molecule type" value="Genomic_DNA"/>
</dbReference>
<evidence type="ECO:0000259" key="2">
    <source>
        <dbReference type="SMART" id="SM00854"/>
    </source>
</evidence>
<comment type="caution">
    <text evidence="3">The sequence shown here is derived from an EMBL/GenBank/DDBJ whole genome shotgun (WGS) entry which is preliminary data.</text>
</comment>
<dbReference type="AlphaFoldDB" id="A0A1J5PET7"/>
<gene>
    <name evidence="3" type="primary">capA_3</name>
    <name evidence="3" type="ORF">GALL_484990</name>
</gene>
<dbReference type="PANTHER" id="PTHR33393:SF11">
    <property type="entry name" value="POLYGLUTAMINE SYNTHESIS ACCESSORY PROTEIN RV0574C-RELATED"/>
    <property type="match status" value="1"/>
</dbReference>
<dbReference type="InterPro" id="IPR029052">
    <property type="entry name" value="Metallo-depent_PP-like"/>
</dbReference>
<proteinExistence type="inferred from homology"/>
<sequence>MALLAFTHNEPAFAAGDRHPGTNYLEVSLQPDTLARVAHAIAQARTQGADVVVFSNHWGANFVERPSPDFRRFAQRVIELGADVYYGHSAHICQGIEMHRGRPILYDTGDFIDDYAVDPVLRNDRSCLYKLLFDHGQLLRIELIPVKLRMAHVALARGEDFAAIADRMERRCAELGTTLEHHADRLIHEARPPQENR</sequence>
<dbReference type="InterPro" id="IPR019079">
    <property type="entry name" value="Capsule_synth_CapA"/>
</dbReference>
<evidence type="ECO:0000256" key="1">
    <source>
        <dbReference type="ARBA" id="ARBA00005662"/>
    </source>
</evidence>